<organism evidence="15 16">
    <name type="scientific">Arabis alpina</name>
    <name type="common">Alpine rock-cress</name>
    <dbReference type="NCBI Taxonomy" id="50452"/>
    <lineage>
        <taxon>Eukaryota</taxon>
        <taxon>Viridiplantae</taxon>
        <taxon>Streptophyta</taxon>
        <taxon>Embryophyta</taxon>
        <taxon>Tracheophyta</taxon>
        <taxon>Spermatophyta</taxon>
        <taxon>Magnoliopsida</taxon>
        <taxon>eudicotyledons</taxon>
        <taxon>Gunneridae</taxon>
        <taxon>Pentapetalae</taxon>
        <taxon>rosids</taxon>
        <taxon>malvids</taxon>
        <taxon>Brassicales</taxon>
        <taxon>Brassicaceae</taxon>
        <taxon>Arabideae</taxon>
        <taxon>Arabis</taxon>
    </lineage>
</organism>
<dbReference type="Gene3D" id="1.10.630.10">
    <property type="entry name" value="Cytochrome P450"/>
    <property type="match status" value="1"/>
</dbReference>
<evidence type="ECO:0000313" key="16">
    <source>
        <dbReference type="Proteomes" id="UP000029120"/>
    </source>
</evidence>
<dbReference type="OMA" id="AFNMITE"/>
<dbReference type="GO" id="GO:0016709">
    <property type="term" value="F:oxidoreductase activity, acting on paired donors, with incorporation or reduction of molecular oxygen, NAD(P)H as one donor, and incorporation of one atom of oxygen"/>
    <property type="evidence" value="ECO:0007669"/>
    <property type="project" value="TreeGrafter"/>
</dbReference>
<dbReference type="InterPro" id="IPR036396">
    <property type="entry name" value="Cyt_P450_sf"/>
</dbReference>
<dbReference type="eggNOG" id="KOG0156">
    <property type="taxonomic scope" value="Eukaryota"/>
</dbReference>
<dbReference type="GO" id="GO:0005506">
    <property type="term" value="F:iron ion binding"/>
    <property type="evidence" value="ECO:0007669"/>
    <property type="project" value="InterPro"/>
</dbReference>
<dbReference type="PRINTS" id="PR00463">
    <property type="entry name" value="EP450I"/>
</dbReference>
<dbReference type="CDD" id="cd11075">
    <property type="entry name" value="CYP77_89"/>
    <property type="match status" value="1"/>
</dbReference>
<gene>
    <name evidence="15" type="ordered locus">AALP_Aa3g064600</name>
</gene>
<dbReference type="InterPro" id="IPR002401">
    <property type="entry name" value="Cyt_P450_E_grp-I"/>
</dbReference>
<evidence type="ECO:0000256" key="3">
    <source>
        <dbReference type="ARBA" id="ARBA00010617"/>
    </source>
</evidence>
<proteinExistence type="inferred from homology"/>
<dbReference type="OrthoDB" id="1055148at2759"/>
<keyword evidence="16" id="KW-1185">Reference proteome</keyword>
<reference evidence="16" key="1">
    <citation type="journal article" date="2015" name="Nat. Plants">
        <title>Genome expansion of Arabis alpina linked with retrotransposition and reduced symmetric DNA methylation.</title>
        <authorList>
            <person name="Willing E.M."/>
            <person name="Rawat V."/>
            <person name="Mandakova T."/>
            <person name="Maumus F."/>
            <person name="James G.V."/>
            <person name="Nordstroem K.J."/>
            <person name="Becker C."/>
            <person name="Warthmann N."/>
            <person name="Chica C."/>
            <person name="Szarzynska B."/>
            <person name="Zytnicki M."/>
            <person name="Albani M.C."/>
            <person name="Kiefer C."/>
            <person name="Bergonzi S."/>
            <person name="Castaings L."/>
            <person name="Mateos J.L."/>
            <person name="Berns M.C."/>
            <person name="Bujdoso N."/>
            <person name="Piofczyk T."/>
            <person name="de Lorenzo L."/>
            <person name="Barrero-Sicilia C."/>
            <person name="Mateos I."/>
            <person name="Piednoel M."/>
            <person name="Hagmann J."/>
            <person name="Chen-Min-Tao R."/>
            <person name="Iglesias-Fernandez R."/>
            <person name="Schuster S.C."/>
            <person name="Alonso-Blanco C."/>
            <person name="Roudier F."/>
            <person name="Carbonero P."/>
            <person name="Paz-Ares J."/>
            <person name="Davis S.J."/>
            <person name="Pecinka A."/>
            <person name="Quesneville H."/>
            <person name="Colot V."/>
            <person name="Lysak M.A."/>
            <person name="Weigel D."/>
            <person name="Coupland G."/>
            <person name="Schneeberger K."/>
        </authorList>
    </citation>
    <scope>NUCLEOTIDE SEQUENCE [LARGE SCALE GENOMIC DNA]</scope>
    <source>
        <strain evidence="16">cv. Pajares</strain>
    </source>
</reference>
<dbReference type="EMBL" id="CM002871">
    <property type="protein sequence ID" value="KFK38058.1"/>
    <property type="molecule type" value="Genomic_DNA"/>
</dbReference>
<protein>
    <recommendedName>
        <fullName evidence="14">GLTSCR protein conserved domain-containing protein</fullName>
    </recommendedName>
</protein>
<dbReference type="Pfam" id="PF15249">
    <property type="entry name" value="GLTSCR1"/>
    <property type="match status" value="1"/>
</dbReference>
<comment type="cofactor">
    <cofactor evidence="1 12">
        <name>heme</name>
        <dbReference type="ChEBI" id="CHEBI:30413"/>
    </cofactor>
</comment>
<dbReference type="GO" id="GO:0020037">
    <property type="term" value="F:heme binding"/>
    <property type="evidence" value="ECO:0007669"/>
    <property type="project" value="InterPro"/>
</dbReference>
<evidence type="ECO:0000256" key="7">
    <source>
        <dbReference type="ARBA" id="ARBA00022989"/>
    </source>
</evidence>
<dbReference type="AlphaFoldDB" id="A0A087H7F6"/>
<evidence type="ECO:0000256" key="6">
    <source>
        <dbReference type="ARBA" id="ARBA00022723"/>
    </source>
</evidence>
<feature type="domain" description="GLTSCR protein conserved" evidence="14">
    <location>
        <begin position="505"/>
        <end position="596"/>
    </location>
</feature>
<evidence type="ECO:0000256" key="11">
    <source>
        <dbReference type="ARBA" id="ARBA00023136"/>
    </source>
</evidence>
<feature type="region of interest" description="Disordered" evidence="13">
    <location>
        <begin position="689"/>
        <end position="714"/>
    </location>
</feature>
<comment type="subcellular location">
    <subcellularLocation>
        <location evidence="2">Membrane</location>
        <topology evidence="2">Single-pass membrane protein</topology>
    </subcellularLocation>
</comment>
<feature type="binding site" description="axial binding residue" evidence="12">
    <location>
        <position position="450"/>
    </location>
    <ligand>
        <name>heme</name>
        <dbReference type="ChEBI" id="CHEBI:30413"/>
    </ligand>
    <ligandPart>
        <name>Fe</name>
        <dbReference type="ChEBI" id="CHEBI:18248"/>
    </ligandPart>
</feature>
<evidence type="ECO:0000259" key="14">
    <source>
        <dbReference type="Pfam" id="PF15249"/>
    </source>
</evidence>
<evidence type="ECO:0000256" key="4">
    <source>
        <dbReference type="ARBA" id="ARBA00022617"/>
    </source>
</evidence>
<dbReference type="PANTHER" id="PTHR24298:SF900">
    <property type="entry name" value="CYTOCHROME P450 89A9"/>
    <property type="match status" value="1"/>
</dbReference>
<evidence type="ECO:0000256" key="10">
    <source>
        <dbReference type="ARBA" id="ARBA00023033"/>
    </source>
</evidence>
<keyword evidence="7" id="KW-1133">Transmembrane helix</keyword>
<keyword evidence="5" id="KW-0812">Transmembrane</keyword>
<dbReference type="FunFam" id="1.10.630.10:FF:000012">
    <property type="entry name" value="Cytochrome P450 family protein"/>
    <property type="match status" value="1"/>
</dbReference>
<evidence type="ECO:0000313" key="15">
    <source>
        <dbReference type="EMBL" id="KFK38058.1"/>
    </source>
</evidence>
<dbReference type="GO" id="GO:0016020">
    <property type="term" value="C:membrane"/>
    <property type="evidence" value="ECO:0007669"/>
    <property type="project" value="UniProtKB-SubCell"/>
</dbReference>
<keyword evidence="10" id="KW-0503">Monooxygenase</keyword>
<dbReference type="PANTHER" id="PTHR24298">
    <property type="entry name" value="FLAVONOID 3'-MONOOXYGENASE-RELATED"/>
    <property type="match status" value="1"/>
</dbReference>
<dbReference type="SUPFAM" id="SSF48264">
    <property type="entry name" value="Cytochrome P450"/>
    <property type="match status" value="1"/>
</dbReference>
<keyword evidence="6 12" id="KW-0479">Metal-binding</keyword>
<evidence type="ECO:0000256" key="2">
    <source>
        <dbReference type="ARBA" id="ARBA00004167"/>
    </source>
</evidence>
<comment type="similarity">
    <text evidence="3">Belongs to the cytochrome P450 family.</text>
</comment>
<evidence type="ECO:0000256" key="9">
    <source>
        <dbReference type="ARBA" id="ARBA00023004"/>
    </source>
</evidence>
<dbReference type="InterPro" id="IPR001128">
    <property type="entry name" value="Cyt_P450"/>
</dbReference>
<accession>A0A087H7F6</accession>
<dbReference type="InterPro" id="IPR051103">
    <property type="entry name" value="Plant_metabolite_P450s"/>
</dbReference>
<dbReference type="InterPro" id="IPR017972">
    <property type="entry name" value="Cyt_P450_CS"/>
</dbReference>
<evidence type="ECO:0000256" key="13">
    <source>
        <dbReference type="SAM" id="MobiDB-lite"/>
    </source>
</evidence>
<dbReference type="Pfam" id="PF00067">
    <property type="entry name" value="p450"/>
    <property type="match status" value="1"/>
</dbReference>
<keyword evidence="8" id="KW-0560">Oxidoreductase</keyword>
<dbReference type="Proteomes" id="UP000029120">
    <property type="component" value="Chromosome 3"/>
</dbReference>
<keyword evidence="11" id="KW-0472">Membrane</keyword>
<dbReference type="InterPro" id="IPR015671">
    <property type="entry name" value="GSCR1_dom"/>
</dbReference>
<keyword evidence="4 12" id="KW-0349">Heme</keyword>
<name>A0A087H7F6_ARAAL</name>
<sequence>MEIITIIFLTILSLSLSIFIKLIFFSPPHKLPPGPPRFPIIGNITWLKKNSFSDFQGVLRDLASRHGPIITLHVGSKPSIWVTDRSLAHEALVQNGAVFSDRPLALPTTKVITSNQHDIHSSVYGSLWRTLRRNLTSEILQPARVKAHAPSRKWALEILTDLFETEQRDEGYVFNALEHLRHAMFCLLALMCFGEKLKREEIREIEEAQYQMLISYSKFSVLNIFPSVTKFLLKKKWREFLDLRKSQESVILRYVNARSQENASDVLCYVDTLLSLEIPMEEEEGKKRKLSESEIVSLCSEFLNAATDPTATAMQWIMAVMVKYPEIQGKVYEEMKSVVTGEEEEIREEDLGKLSYLKAVILESLRRHPPGHYLSYHKVTNDTVLGGFLVPREGTINFMVGEMGRDQKIWEDPLTFKPERFLENGEAEGFDMTGTREIKMMPFGAGRRMCPGYSLSLLHLEYYVANMVWKYEWKCVEECDESADDDDAATTATEIDDDDAATEIELLPYHVVADYEAEEDDRILLESDPTSLPRSQQWDNNIAAKVAEFTATFEKQVQAFNMITEKRRDGELRSEERLMIEQQLLQDERKACIEVKTELDREMKAQEARLRMAAMAQAGQVRTESHIEMMARNPLRANAIGNRGEQGRGNMNHDEMMMMMNGWGNSNNNNNYSVGQREEKEPLEDFLNDEENENGETGEHENWRGNVEFDLNTR</sequence>
<dbReference type="Gramene" id="KFK38058">
    <property type="protein sequence ID" value="KFK38058"/>
    <property type="gene ID" value="AALP_AA3G064600"/>
</dbReference>
<evidence type="ECO:0000256" key="5">
    <source>
        <dbReference type="ARBA" id="ARBA00022692"/>
    </source>
</evidence>
<keyword evidence="9 12" id="KW-0408">Iron</keyword>
<evidence type="ECO:0000256" key="12">
    <source>
        <dbReference type="PIRSR" id="PIRSR602401-1"/>
    </source>
</evidence>
<evidence type="ECO:0000256" key="1">
    <source>
        <dbReference type="ARBA" id="ARBA00001971"/>
    </source>
</evidence>
<dbReference type="PROSITE" id="PS00086">
    <property type="entry name" value="CYTOCHROME_P450"/>
    <property type="match status" value="1"/>
</dbReference>
<dbReference type="PRINTS" id="PR00385">
    <property type="entry name" value="P450"/>
</dbReference>
<evidence type="ECO:0000256" key="8">
    <source>
        <dbReference type="ARBA" id="ARBA00023002"/>
    </source>
</evidence>